<dbReference type="InterPro" id="IPR036388">
    <property type="entry name" value="WH-like_DNA-bd_sf"/>
</dbReference>
<dbReference type="InterPro" id="IPR026881">
    <property type="entry name" value="WYL_dom"/>
</dbReference>
<dbReference type="PROSITE" id="PS51000">
    <property type="entry name" value="HTH_DEOR_2"/>
    <property type="match status" value="1"/>
</dbReference>
<dbReference type="Gene3D" id="1.10.10.10">
    <property type="entry name" value="Winged helix-like DNA-binding domain superfamily/Winged helix DNA-binding domain"/>
    <property type="match status" value="1"/>
</dbReference>
<gene>
    <name evidence="4" type="ORF">Mco01_10600</name>
</gene>
<keyword evidence="2" id="KW-0804">Transcription</keyword>
<evidence type="ECO:0000313" key="4">
    <source>
        <dbReference type="EMBL" id="GIH38060.1"/>
    </source>
</evidence>
<evidence type="ECO:0000259" key="3">
    <source>
        <dbReference type="PROSITE" id="PS51000"/>
    </source>
</evidence>
<reference evidence="4 5" key="1">
    <citation type="submission" date="2021-01" db="EMBL/GenBank/DDBJ databases">
        <title>Whole genome shotgun sequence of Microbispora corallina NBRC 16416.</title>
        <authorList>
            <person name="Komaki H."/>
            <person name="Tamura T."/>
        </authorList>
    </citation>
    <scope>NUCLEOTIDE SEQUENCE [LARGE SCALE GENOMIC DNA]</scope>
    <source>
        <strain evidence="4 5">NBRC 16416</strain>
    </source>
</reference>
<dbReference type="PANTHER" id="PTHR34580">
    <property type="match status" value="1"/>
</dbReference>
<dbReference type="InterPro" id="IPR013196">
    <property type="entry name" value="HTH_11"/>
</dbReference>
<evidence type="ECO:0000256" key="2">
    <source>
        <dbReference type="ARBA" id="ARBA00023163"/>
    </source>
</evidence>
<dbReference type="SUPFAM" id="SSF46785">
    <property type="entry name" value="Winged helix' DNA-binding domain"/>
    <property type="match status" value="1"/>
</dbReference>
<protein>
    <recommendedName>
        <fullName evidence="3">HTH deoR-type domain-containing protein</fullName>
    </recommendedName>
</protein>
<dbReference type="EMBL" id="BOOC01000003">
    <property type="protein sequence ID" value="GIH38060.1"/>
    <property type="molecule type" value="Genomic_DNA"/>
</dbReference>
<dbReference type="InterPro" id="IPR051534">
    <property type="entry name" value="CBASS_pafABC_assoc_protein"/>
</dbReference>
<sequence>MVMKRRDALVEELRSGGCLSARELASRLGVSKSTVVRDVAKLREAGVPIRIEQGGYSIAGPQAVKRAIDEALLRRRVLRVDYVNSKGVSTTRDVEPSICLGGRGGHWYLVAWCRLREDVRVFRLDRITSADVTDERFPEPGRERLGRIAEAVGG</sequence>
<proteinExistence type="predicted"/>
<dbReference type="InterPro" id="IPR036390">
    <property type="entry name" value="WH_DNA-bd_sf"/>
</dbReference>
<dbReference type="PANTHER" id="PTHR34580:SF1">
    <property type="entry name" value="PROTEIN PAFC"/>
    <property type="match status" value="1"/>
</dbReference>
<dbReference type="SMART" id="SM00420">
    <property type="entry name" value="HTH_DEOR"/>
    <property type="match status" value="1"/>
</dbReference>
<dbReference type="Pfam" id="PF08279">
    <property type="entry name" value="HTH_11"/>
    <property type="match status" value="1"/>
</dbReference>
<keyword evidence="5" id="KW-1185">Reference proteome</keyword>
<organism evidence="4 5">
    <name type="scientific">Microbispora corallina</name>
    <dbReference type="NCBI Taxonomy" id="83302"/>
    <lineage>
        <taxon>Bacteria</taxon>
        <taxon>Bacillati</taxon>
        <taxon>Actinomycetota</taxon>
        <taxon>Actinomycetes</taxon>
        <taxon>Streptosporangiales</taxon>
        <taxon>Streptosporangiaceae</taxon>
        <taxon>Microbispora</taxon>
    </lineage>
</organism>
<dbReference type="Pfam" id="PF13280">
    <property type="entry name" value="WYL"/>
    <property type="match status" value="1"/>
</dbReference>
<accession>A0ABQ4FTA4</accession>
<keyword evidence="1" id="KW-0805">Transcription regulation</keyword>
<evidence type="ECO:0000256" key="1">
    <source>
        <dbReference type="ARBA" id="ARBA00023015"/>
    </source>
</evidence>
<feature type="domain" description="HTH deoR-type" evidence="3">
    <location>
        <begin position="2"/>
        <end position="57"/>
    </location>
</feature>
<dbReference type="Proteomes" id="UP000603904">
    <property type="component" value="Unassembled WGS sequence"/>
</dbReference>
<comment type="caution">
    <text evidence="4">The sequence shown here is derived from an EMBL/GenBank/DDBJ whole genome shotgun (WGS) entry which is preliminary data.</text>
</comment>
<evidence type="ECO:0000313" key="5">
    <source>
        <dbReference type="Proteomes" id="UP000603904"/>
    </source>
</evidence>
<dbReference type="PROSITE" id="PS52050">
    <property type="entry name" value="WYL"/>
    <property type="match status" value="1"/>
</dbReference>
<dbReference type="InterPro" id="IPR001034">
    <property type="entry name" value="DeoR_HTH"/>
</dbReference>
<name>A0ABQ4FTA4_9ACTN</name>